<protein>
    <submittedName>
        <fullName evidence="1">Methyltransferase domain-containing protein</fullName>
    </submittedName>
</protein>
<organism evidence="1 2">
    <name type="scientific">Actinoplanes flavus</name>
    <dbReference type="NCBI Taxonomy" id="2820290"/>
    <lineage>
        <taxon>Bacteria</taxon>
        <taxon>Bacillati</taxon>
        <taxon>Actinomycetota</taxon>
        <taxon>Actinomycetes</taxon>
        <taxon>Micromonosporales</taxon>
        <taxon>Micromonosporaceae</taxon>
        <taxon>Actinoplanes</taxon>
    </lineage>
</organism>
<proteinExistence type="predicted"/>
<keyword evidence="1" id="KW-0489">Methyltransferase</keyword>
<dbReference type="SUPFAM" id="SSF53335">
    <property type="entry name" value="S-adenosyl-L-methionine-dependent methyltransferases"/>
    <property type="match status" value="1"/>
</dbReference>
<accession>A0ABS3UH72</accession>
<dbReference type="Proteomes" id="UP000679690">
    <property type="component" value="Unassembled WGS sequence"/>
</dbReference>
<dbReference type="Gene3D" id="3.40.50.150">
    <property type="entry name" value="Vaccinia Virus protein VP39"/>
    <property type="match status" value="1"/>
</dbReference>
<name>A0ABS3UH72_9ACTN</name>
<dbReference type="GO" id="GO:0008168">
    <property type="term" value="F:methyltransferase activity"/>
    <property type="evidence" value="ECO:0007669"/>
    <property type="project" value="UniProtKB-KW"/>
</dbReference>
<dbReference type="EMBL" id="JAGFNS010000006">
    <property type="protein sequence ID" value="MBO3738119.1"/>
    <property type="molecule type" value="Genomic_DNA"/>
</dbReference>
<dbReference type="RefSeq" id="WP_208467307.1">
    <property type="nucleotide sequence ID" value="NZ_JAGFNS010000006.1"/>
</dbReference>
<evidence type="ECO:0000313" key="2">
    <source>
        <dbReference type="Proteomes" id="UP000679690"/>
    </source>
</evidence>
<dbReference type="Pfam" id="PF13489">
    <property type="entry name" value="Methyltransf_23"/>
    <property type="match status" value="1"/>
</dbReference>
<sequence length="399" mass="41710">MTDPRGIRGWLTGHVEAAVWAASTTGHDPFATAAAEAAAVLGHRSVPPDAGSPALASWDELRSGRVDWARLLAHDLDHPARRHIGAAALLHGAADGLFDRFLAPDAAGVSALSAVGWTSEATRAFESFGMAMGWFVRRDGRLYSDEIRALAGHGTIRASRQWLRRRLRFELDWFWSPIGRLGSAVQTGEAPAVFAASSGAGPFRGASAEMNLPAAPLRAPLAEAVAGMLGLGDRGVRILELGTGTAVWSRAFAGHPDSVVTTVDHPEVGAVVAPVVEERFAGRYTWVAADPSTVPGGCFDVVVVPDLLHTLAPDAVPGFLGSAAAVLAPGGVLVIADPLVNRARNAPPGHLLMQVKLAVTGGGRVWDVTALRTALLEAGLSPQRPRTVGGTQIMAAPRR</sequence>
<keyword evidence="1" id="KW-0808">Transferase</keyword>
<evidence type="ECO:0000313" key="1">
    <source>
        <dbReference type="EMBL" id="MBO3738119.1"/>
    </source>
</evidence>
<reference evidence="1 2" key="1">
    <citation type="submission" date="2021-03" db="EMBL/GenBank/DDBJ databases">
        <title>Actinoplanes flavus sp. nov., a novel actinomycete isolated from Coconut Palm rhizosphere soil.</title>
        <authorList>
            <person name="Luo X."/>
        </authorList>
    </citation>
    <scope>NUCLEOTIDE SEQUENCE [LARGE SCALE GENOMIC DNA]</scope>
    <source>
        <strain evidence="1 2">NEAU-H7</strain>
    </source>
</reference>
<keyword evidence="2" id="KW-1185">Reference proteome</keyword>
<gene>
    <name evidence="1" type="ORF">J5X75_11350</name>
</gene>
<dbReference type="GO" id="GO:0032259">
    <property type="term" value="P:methylation"/>
    <property type="evidence" value="ECO:0007669"/>
    <property type="project" value="UniProtKB-KW"/>
</dbReference>
<dbReference type="CDD" id="cd02440">
    <property type="entry name" value="AdoMet_MTases"/>
    <property type="match status" value="1"/>
</dbReference>
<dbReference type="InterPro" id="IPR029063">
    <property type="entry name" value="SAM-dependent_MTases_sf"/>
</dbReference>
<comment type="caution">
    <text evidence="1">The sequence shown here is derived from an EMBL/GenBank/DDBJ whole genome shotgun (WGS) entry which is preliminary data.</text>
</comment>